<protein>
    <submittedName>
        <fullName evidence="1">Uncharacterized protein</fullName>
    </submittedName>
</protein>
<dbReference type="EMBL" id="AP003413">
    <property type="protein sequence ID" value="BAD45190.1"/>
    <property type="molecule type" value="Genomic_DNA"/>
</dbReference>
<reference evidence="1" key="1">
    <citation type="journal article" date="2002" name="Nature">
        <title>The genome sequence and structure of rice chromosome 1.</title>
        <authorList>
            <person name="Sasaki T."/>
            <person name="Matsumoto T."/>
            <person name="Yamamoto K."/>
            <person name="Sakata K."/>
            <person name="Baba T."/>
            <person name="Katayose Y."/>
            <person name="Wu J."/>
            <person name="Niimura Y."/>
            <person name="Cheng Z."/>
            <person name="Nagamura Y."/>
            <person name="Antonio B.A."/>
            <person name="Kanamori H."/>
            <person name="Hosokawa S."/>
            <person name="Masukawa M."/>
            <person name="Arikawa K."/>
            <person name="Chiden Y."/>
            <person name="Hayashi M."/>
            <person name="Okamoto M."/>
            <person name="Ando T."/>
            <person name="Aoki H."/>
            <person name="Arita K."/>
            <person name="Hamada M."/>
            <person name="Harada C."/>
            <person name="Hijishita S."/>
            <person name="Honda M."/>
            <person name="Ichikawa Y."/>
            <person name="Idonuma A."/>
            <person name="Iijima M."/>
            <person name="Ikeda M."/>
            <person name="Ikeno M."/>
            <person name="Itoh S."/>
            <person name="Itoh T."/>
            <person name="Itoh Y."/>
            <person name="Itoh Y."/>
            <person name="Iwabuchi A."/>
            <person name="Kamiya K."/>
            <person name="Karasawa W."/>
            <person name="Katagiri S."/>
            <person name="Kikuta A."/>
            <person name="Kobayashi N."/>
            <person name="Kono I."/>
            <person name="Machita K."/>
            <person name="Maehara T."/>
            <person name="Mizuno H."/>
            <person name="Mizubayashi T."/>
            <person name="Mukai Y."/>
            <person name="Nagasaki H."/>
            <person name="Nakashima M."/>
            <person name="Nakama Y."/>
            <person name="Nakamichi Y."/>
            <person name="Nakamura M."/>
            <person name="Namiki N."/>
            <person name="Negishi M."/>
            <person name="Ohta I."/>
            <person name="Ono N."/>
            <person name="Saji S."/>
            <person name="Sakai K."/>
            <person name="Shibata M."/>
            <person name="Shimokawa T."/>
            <person name="Shomura A."/>
            <person name="Song J."/>
            <person name="Takazaki Y."/>
            <person name="Terasawa K."/>
            <person name="Tsuji K."/>
            <person name="Waki K."/>
            <person name="Yamagata H."/>
            <person name="Yamane H."/>
            <person name="Yoshiki S."/>
            <person name="Yoshihara R."/>
            <person name="Yukawa K."/>
            <person name="Zhong H."/>
            <person name="Iwama H."/>
            <person name="Endo T."/>
            <person name="Ito H."/>
            <person name="Hahn J.H."/>
            <person name="Kim H.I."/>
            <person name="Eun M.Y."/>
            <person name="Yano M."/>
            <person name="Jiang J."/>
            <person name="Gojobori T."/>
        </authorList>
    </citation>
    <scope>NUCLEOTIDE SEQUENCE [LARGE SCALE GENOMIC DNA]</scope>
</reference>
<gene>
    <name evidence="1" type="primary">B1151A10.25</name>
</gene>
<sequence>MSSQETTSRSLLPDKLILFSTSDTRVMSPATAASMAVVVNRGGCGLAAAISNGGVGERGCRGFDDGR</sequence>
<evidence type="ECO:0000313" key="1">
    <source>
        <dbReference type="EMBL" id="BAD45190.1"/>
    </source>
</evidence>
<accession>Q656T7</accession>
<dbReference type="AlphaFoldDB" id="Q656T7"/>
<name>Q656T7_ORYSJ</name>
<dbReference type="Proteomes" id="UP000817658">
    <property type="component" value="Chromosome 1"/>
</dbReference>
<proteinExistence type="predicted"/>
<organism evidence="1">
    <name type="scientific">Oryza sativa subsp. japonica</name>
    <name type="common">Rice</name>
    <dbReference type="NCBI Taxonomy" id="39947"/>
    <lineage>
        <taxon>Eukaryota</taxon>
        <taxon>Viridiplantae</taxon>
        <taxon>Streptophyta</taxon>
        <taxon>Embryophyta</taxon>
        <taxon>Tracheophyta</taxon>
        <taxon>Spermatophyta</taxon>
        <taxon>Magnoliopsida</taxon>
        <taxon>Liliopsida</taxon>
        <taxon>Poales</taxon>
        <taxon>Poaceae</taxon>
        <taxon>BOP clade</taxon>
        <taxon>Oryzoideae</taxon>
        <taxon>Oryzeae</taxon>
        <taxon>Oryzinae</taxon>
        <taxon>Oryza</taxon>
        <taxon>Oryza sativa</taxon>
    </lineage>
</organism>